<dbReference type="Pfam" id="PF07508">
    <property type="entry name" value="Recombinase"/>
    <property type="match status" value="1"/>
</dbReference>
<dbReference type="GO" id="GO:0000150">
    <property type="term" value="F:DNA strand exchange activity"/>
    <property type="evidence" value="ECO:0007669"/>
    <property type="project" value="InterPro"/>
</dbReference>
<sequence>CLGYTAVGHGKPYVINEAEYAIVSYIMDLYDNQNLDETAIARRCNDLGYRTKRGKLFERRSVDRILGNPFYCGTVVWNGV</sequence>
<evidence type="ECO:0000259" key="1">
    <source>
        <dbReference type="PROSITE" id="PS51737"/>
    </source>
</evidence>
<dbReference type="PROSITE" id="PS51737">
    <property type="entry name" value="RECOMBINASE_DNA_BIND"/>
    <property type="match status" value="1"/>
</dbReference>
<dbReference type="GO" id="GO:0003677">
    <property type="term" value="F:DNA binding"/>
    <property type="evidence" value="ECO:0007669"/>
    <property type="project" value="InterPro"/>
</dbReference>
<evidence type="ECO:0000313" key="3">
    <source>
        <dbReference type="Proteomes" id="UP000653002"/>
    </source>
</evidence>
<dbReference type="InterPro" id="IPR011109">
    <property type="entry name" value="DNA_bind_recombinase_dom"/>
</dbReference>
<gene>
    <name evidence="2" type="ORF">GUH15_00125</name>
</gene>
<evidence type="ECO:0000313" key="2">
    <source>
        <dbReference type="EMBL" id="MBD4334505.1"/>
    </source>
</evidence>
<proteinExistence type="predicted"/>
<dbReference type="AlphaFoldDB" id="A0A8I0H0Z6"/>
<comment type="caution">
    <text evidence="2">The sequence shown here is derived from an EMBL/GenBank/DDBJ whole genome shotgun (WGS) entry which is preliminary data.</text>
</comment>
<dbReference type="Proteomes" id="UP000653002">
    <property type="component" value="Unassembled WGS sequence"/>
</dbReference>
<dbReference type="EMBL" id="JAABFR010000033">
    <property type="protein sequence ID" value="MBD4334505.1"/>
    <property type="molecule type" value="Genomic_DNA"/>
</dbReference>
<feature type="domain" description="Recombinase" evidence="1">
    <location>
        <begin position="1"/>
        <end position="80"/>
    </location>
</feature>
<accession>A0A8I0H0Z6</accession>
<feature type="non-terminal residue" evidence="2">
    <location>
        <position position="80"/>
    </location>
</feature>
<name>A0A8I0H0Z6_XANCI</name>
<feature type="non-terminal residue" evidence="2">
    <location>
        <position position="1"/>
    </location>
</feature>
<protein>
    <submittedName>
        <fullName evidence="2">Recombinase family protein</fullName>
    </submittedName>
</protein>
<organism evidence="2 3">
    <name type="scientific">Xanthomonas citri pv. citri</name>
    <dbReference type="NCBI Taxonomy" id="611301"/>
    <lineage>
        <taxon>Bacteria</taxon>
        <taxon>Pseudomonadati</taxon>
        <taxon>Pseudomonadota</taxon>
        <taxon>Gammaproteobacteria</taxon>
        <taxon>Lysobacterales</taxon>
        <taxon>Lysobacteraceae</taxon>
        <taxon>Xanthomonas</taxon>
    </lineage>
</organism>
<dbReference type="InterPro" id="IPR038109">
    <property type="entry name" value="DNA_bind_recomb_sf"/>
</dbReference>
<reference evidence="2" key="1">
    <citation type="submission" date="2020-01" db="EMBL/GenBank/DDBJ databases">
        <authorList>
            <person name="Richard D."/>
        </authorList>
    </citation>
    <scope>NUCLEOTIDE SEQUENCE</scope>
    <source>
        <strain evidence="2">JP541</strain>
    </source>
</reference>
<dbReference type="Gene3D" id="3.90.1750.20">
    <property type="entry name" value="Putative Large Serine Recombinase, Chain B, Domain 2"/>
    <property type="match status" value="1"/>
</dbReference>